<comment type="caution">
    <text evidence="1">The sequence shown here is derived from an EMBL/GenBank/DDBJ whole genome shotgun (WGS) entry which is preliminary data.</text>
</comment>
<keyword evidence="2" id="KW-1185">Reference proteome</keyword>
<dbReference type="OrthoDB" id="1898221at2759"/>
<accession>A0A9P3PYZ7</accession>
<dbReference type="EMBL" id="BRPK01000016">
    <property type="protein sequence ID" value="GLB44084.1"/>
    <property type="molecule type" value="Genomic_DNA"/>
</dbReference>
<name>A0A9P3PYZ7_LYOSH</name>
<dbReference type="Gene3D" id="3.40.50.980">
    <property type="match status" value="1"/>
</dbReference>
<organism evidence="1 2">
    <name type="scientific">Lyophyllum shimeji</name>
    <name type="common">Hon-shimeji</name>
    <name type="synonym">Tricholoma shimeji</name>
    <dbReference type="NCBI Taxonomy" id="47721"/>
    <lineage>
        <taxon>Eukaryota</taxon>
        <taxon>Fungi</taxon>
        <taxon>Dikarya</taxon>
        <taxon>Basidiomycota</taxon>
        <taxon>Agaricomycotina</taxon>
        <taxon>Agaricomycetes</taxon>
        <taxon>Agaricomycetidae</taxon>
        <taxon>Agaricales</taxon>
        <taxon>Tricholomatineae</taxon>
        <taxon>Lyophyllaceae</taxon>
        <taxon>Lyophyllum</taxon>
    </lineage>
</organism>
<gene>
    <name evidence="1" type="ORF">LshimejAT787_1600140</name>
</gene>
<protein>
    <submittedName>
        <fullName evidence="1">Acetyl-CoA synthetase-like protein</fullName>
    </submittedName>
</protein>
<proteinExistence type="predicted"/>
<dbReference type="Proteomes" id="UP001063166">
    <property type="component" value="Unassembled WGS sequence"/>
</dbReference>
<sequence>MLHASCSTSTRTGLVPLPGGDALLLFSSNSIAFPVVLLGTVAASIKCSSTNSAYVTRKLQHQYTDRGASVVVTSRAGLPIVLDMFRALAIPEEEIGRGIVVIGASLAWAAGPAIDDLPLDELLMGALLGSLNRVVNGASAVSVPVPVTSEVTRPSFNGCWQQHQVRRCHLDHCQP</sequence>
<reference evidence="1" key="1">
    <citation type="submission" date="2022-07" db="EMBL/GenBank/DDBJ databases">
        <title>The genome of Lyophyllum shimeji provides insight into the initial evolution of ectomycorrhizal fungal genome.</title>
        <authorList>
            <person name="Kobayashi Y."/>
            <person name="Shibata T."/>
            <person name="Hirakawa H."/>
            <person name="Shigenobu S."/>
            <person name="Nishiyama T."/>
            <person name="Yamada A."/>
            <person name="Hasebe M."/>
            <person name="Kawaguchi M."/>
        </authorList>
    </citation>
    <scope>NUCLEOTIDE SEQUENCE</scope>
    <source>
        <strain evidence="1">AT787</strain>
    </source>
</reference>
<evidence type="ECO:0000313" key="1">
    <source>
        <dbReference type="EMBL" id="GLB44084.1"/>
    </source>
</evidence>
<dbReference type="SUPFAM" id="SSF56801">
    <property type="entry name" value="Acetyl-CoA synthetase-like"/>
    <property type="match status" value="1"/>
</dbReference>
<evidence type="ECO:0000313" key="2">
    <source>
        <dbReference type="Proteomes" id="UP001063166"/>
    </source>
</evidence>
<dbReference type="AlphaFoldDB" id="A0A9P3PYZ7"/>